<feature type="transmembrane region" description="Helical" evidence="13">
    <location>
        <begin position="142"/>
        <end position="164"/>
    </location>
</feature>
<comment type="subcellular location">
    <subcellularLocation>
        <location evidence="1">Cell membrane</location>
        <topology evidence="1">Multi-pass membrane protein</topology>
    </subcellularLocation>
</comment>
<keyword evidence="4 13" id="KW-0813">Transport</keyword>
<dbReference type="AlphaFoldDB" id="A0A7Y7Z776"/>
<keyword evidence="10 13" id="KW-0472">Membrane</keyword>
<dbReference type="InterPro" id="IPR006135">
    <property type="entry name" value="T3SS_substrate_exporter"/>
</dbReference>
<dbReference type="FunFam" id="3.40.1690.10:FF:000001">
    <property type="entry name" value="Flagellar biosynthetic protein FlhB"/>
    <property type="match status" value="1"/>
</dbReference>
<feature type="transmembrane region" description="Helical" evidence="13">
    <location>
        <begin position="184"/>
        <end position="207"/>
    </location>
</feature>
<keyword evidence="15" id="KW-0969">Cilium</keyword>
<comment type="function">
    <text evidence="12 13">Required for formation of the rod structure in the basal body of the flagellar apparatus. Together with FliI and FliH, may constitute the export apparatus of flagellin.</text>
</comment>
<dbReference type="PRINTS" id="PR00950">
    <property type="entry name" value="TYPE3IMSPROT"/>
</dbReference>
<evidence type="ECO:0000256" key="9">
    <source>
        <dbReference type="ARBA" id="ARBA00022989"/>
    </source>
</evidence>
<dbReference type="Gene3D" id="6.10.250.2080">
    <property type="match status" value="1"/>
</dbReference>
<dbReference type="PANTHER" id="PTHR30531">
    <property type="entry name" value="FLAGELLAR BIOSYNTHETIC PROTEIN FLHB"/>
    <property type="match status" value="1"/>
</dbReference>
<evidence type="ECO:0000313" key="15">
    <source>
        <dbReference type="EMBL" id="NWC78759.1"/>
    </source>
</evidence>
<dbReference type="SUPFAM" id="SSF160544">
    <property type="entry name" value="EscU C-terminal domain-like"/>
    <property type="match status" value="1"/>
</dbReference>
<feature type="compositionally biased region" description="Basic and acidic residues" evidence="14">
    <location>
        <begin position="372"/>
        <end position="389"/>
    </location>
</feature>
<dbReference type="GO" id="GO:0005886">
    <property type="term" value="C:plasma membrane"/>
    <property type="evidence" value="ECO:0007669"/>
    <property type="project" value="UniProtKB-SubCell"/>
</dbReference>
<evidence type="ECO:0000256" key="7">
    <source>
        <dbReference type="ARBA" id="ARBA00022795"/>
    </source>
</evidence>
<dbReference type="InterPro" id="IPR006136">
    <property type="entry name" value="FlhB"/>
</dbReference>
<feature type="transmembrane region" description="Helical" evidence="13">
    <location>
        <begin position="33"/>
        <end position="54"/>
    </location>
</feature>
<keyword evidence="7 13" id="KW-1005">Bacterial flagellum biogenesis</keyword>
<evidence type="ECO:0000256" key="1">
    <source>
        <dbReference type="ARBA" id="ARBA00004651"/>
    </source>
</evidence>
<gene>
    <name evidence="13 15" type="primary">flhB</name>
    <name evidence="15" type="ORF">HX798_00490</name>
</gene>
<evidence type="ECO:0000256" key="2">
    <source>
        <dbReference type="ARBA" id="ARBA00010690"/>
    </source>
</evidence>
<evidence type="ECO:0000256" key="4">
    <source>
        <dbReference type="ARBA" id="ARBA00022448"/>
    </source>
</evidence>
<evidence type="ECO:0000313" key="16">
    <source>
        <dbReference type="Proteomes" id="UP000542695"/>
    </source>
</evidence>
<feature type="transmembrane region" description="Helical" evidence="13">
    <location>
        <begin position="100"/>
        <end position="121"/>
    </location>
</feature>
<dbReference type="Proteomes" id="UP000542695">
    <property type="component" value="Unassembled WGS sequence"/>
</dbReference>
<keyword evidence="9 13" id="KW-1133">Transmembrane helix</keyword>
<dbReference type="PANTHER" id="PTHR30531:SF12">
    <property type="entry name" value="FLAGELLAR BIOSYNTHETIC PROTEIN FLHB"/>
    <property type="match status" value="1"/>
</dbReference>
<keyword evidence="15" id="KW-0282">Flagellum</keyword>
<keyword evidence="5 13" id="KW-1003">Cell membrane</keyword>
<keyword evidence="15" id="KW-0966">Cell projection</keyword>
<proteinExistence type="inferred from homology"/>
<keyword evidence="8 13" id="KW-0653">Protein transport</keyword>
<evidence type="ECO:0000256" key="8">
    <source>
        <dbReference type="ARBA" id="ARBA00022927"/>
    </source>
</evidence>
<evidence type="ECO:0000256" key="12">
    <source>
        <dbReference type="ARBA" id="ARBA00025078"/>
    </source>
</evidence>
<dbReference type="Pfam" id="PF01312">
    <property type="entry name" value="Bac_export_2"/>
    <property type="match status" value="1"/>
</dbReference>
<comment type="caution">
    <text evidence="15">The sequence shown here is derived from an EMBL/GenBank/DDBJ whole genome shotgun (WGS) entry which is preliminary data.</text>
</comment>
<evidence type="ECO:0000256" key="10">
    <source>
        <dbReference type="ARBA" id="ARBA00023136"/>
    </source>
</evidence>
<accession>A0A7Y7Z776</accession>
<reference evidence="15 16" key="1">
    <citation type="submission" date="2020-04" db="EMBL/GenBank/DDBJ databases">
        <title>Molecular characterization of pseudomonads from Agaricus bisporus reveal novel blotch 2 pathogens in Western Europe.</title>
        <authorList>
            <person name="Taparia T."/>
            <person name="Krijger M."/>
            <person name="Haynes E."/>
            <person name="Elpinstone J.G."/>
            <person name="Noble R."/>
            <person name="Van Der Wolf J."/>
        </authorList>
    </citation>
    <scope>NUCLEOTIDE SEQUENCE [LARGE SCALE GENOMIC DNA]</scope>
    <source>
        <strain evidence="15 16">P7765</strain>
    </source>
</reference>
<keyword evidence="6 13" id="KW-0812">Transmembrane</keyword>
<protein>
    <recommendedName>
        <fullName evidence="3 13">Flagellar biosynthetic protein FlhB</fullName>
    </recommendedName>
</protein>
<evidence type="ECO:0000256" key="3">
    <source>
        <dbReference type="ARBA" id="ARBA00021622"/>
    </source>
</evidence>
<evidence type="ECO:0000256" key="11">
    <source>
        <dbReference type="ARBA" id="ARBA00023225"/>
    </source>
</evidence>
<keyword evidence="11 13" id="KW-1006">Bacterial flagellum protein export</keyword>
<dbReference type="NCBIfam" id="TIGR00328">
    <property type="entry name" value="flhB"/>
    <property type="match status" value="1"/>
</dbReference>
<evidence type="ECO:0000256" key="5">
    <source>
        <dbReference type="ARBA" id="ARBA00022475"/>
    </source>
</evidence>
<feature type="region of interest" description="Disordered" evidence="14">
    <location>
        <begin position="359"/>
        <end position="389"/>
    </location>
</feature>
<dbReference type="GO" id="GO:0009306">
    <property type="term" value="P:protein secretion"/>
    <property type="evidence" value="ECO:0007669"/>
    <property type="project" value="InterPro"/>
</dbReference>
<evidence type="ECO:0000256" key="13">
    <source>
        <dbReference type="RuleBase" id="RU364091"/>
    </source>
</evidence>
<name>A0A7Y7Z776_PSEPU</name>
<evidence type="ECO:0000256" key="6">
    <source>
        <dbReference type="ARBA" id="ARBA00022692"/>
    </source>
</evidence>
<dbReference type="GO" id="GO:0044780">
    <property type="term" value="P:bacterial-type flagellum assembly"/>
    <property type="evidence" value="ECO:0007669"/>
    <property type="project" value="InterPro"/>
</dbReference>
<evidence type="ECO:0000256" key="14">
    <source>
        <dbReference type="SAM" id="MobiDB-lite"/>
    </source>
</evidence>
<feature type="region of interest" description="Disordered" evidence="14">
    <location>
        <begin position="1"/>
        <end position="24"/>
    </location>
</feature>
<dbReference type="EMBL" id="JACARV010000002">
    <property type="protein sequence ID" value="NWC78759.1"/>
    <property type="molecule type" value="Genomic_DNA"/>
</dbReference>
<dbReference type="Gene3D" id="3.40.1690.10">
    <property type="entry name" value="secretion proteins EscU"/>
    <property type="match status" value="1"/>
</dbReference>
<dbReference type="RefSeq" id="WP_119688065.1">
    <property type="nucleotide sequence ID" value="NZ_JACARV010000002.1"/>
</dbReference>
<sequence length="389" mass="42437">MAETSREDRTEAATPRRIEKAREEGQIARSRELSTFIMLLAGIGGLWSMGGHLYDRLGGIVEQALLFDRAQLFDPARMLSTFTALGGAALLALVPFFALMLIAAVAAPTLLGGLVITLAAARPRFSRLNPVSGLARLFSVQVLVELAKAIAKAALIGTVLYLFLDAHIGQLLGLPKLPPQQALVTLMALTAKACATCVAALILVVGIDTPYQLWTYAKNLRMSKEEVRQEHRNADGDPHVKARIRRLQQARARRRMMSKVPKADVIVTNPSHFAVALSYRKDKDAAPRVIAKGADAVALRIRELAQDHDLPILEAPPLARALYFHVDLDKQIPAELYTVVAEVVAWAIRLKRVSEQGGLTPPVPVNLDVPEGMDKPGRRPHSPEDPQTP</sequence>
<organism evidence="15 16">
    <name type="scientific">Pseudomonas putida</name>
    <name type="common">Arthrobacter siderocapsulatus</name>
    <dbReference type="NCBI Taxonomy" id="303"/>
    <lineage>
        <taxon>Bacteria</taxon>
        <taxon>Pseudomonadati</taxon>
        <taxon>Pseudomonadota</taxon>
        <taxon>Gammaproteobacteria</taxon>
        <taxon>Pseudomonadales</taxon>
        <taxon>Pseudomonadaceae</taxon>
        <taxon>Pseudomonas</taxon>
    </lineage>
</organism>
<comment type="similarity">
    <text evidence="2 13">Belongs to the type III secretion exporter family.</text>
</comment>
<dbReference type="InterPro" id="IPR029025">
    <property type="entry name" value="T3SS_substrate_exporter_C"/>
</dbReference>